<protein>
    <submittedName>
        <fullName evidence="3">Prefoldin subunit 1</fullName>
    </submittedName>
</protein>
<evidence type="ECO:0000256" key="2">
    <source>
        <dbReference type="ARBA" id="ARBA00023186"/>
    </source>
</evidence>
<sequence length="118" mass="13665">MSLPPQALQKLLVEMNANLRKNEADLQMVNIQLNRRNNSLKLNELTTSELKKDKVDTVWKGCGKMFYKQSSEKYLTDLKMQDDNLKEQVNALNKKKVYIETTVKNTINGMNKIFGIEN</sequence>
<dbReference type="SUPFAM" id="SSF46579">
    <property type="entry name" value="Prefoldin"/>
    <property type="match status" value="1"/>
</dbReference>
<organism evidence="3 4">
    <name type="scientific">Ascoidea rubescens DSM 1968</name>
    <dbReference type="NCBI Taxonomy" id="1344418"/>
    <lineage>
        <taxon>Eukaryota</taxon>
        <taxon>Fungi</taxon>
        <taxon>Dikarya</taxon>
        <taxon>Ascomycota</taxon>
        <taxon>Saccharomycotina</taxon>
        <taxon>Saccharomycetes</taxon>
        <taxon>Ascoideaceae</taxon>
        <taxon>Ascoidea</taxon>
    </lineage>
</organism>
<gene>
    <name evidence="3" type="ORF">ASCRUDRAFT_80568</name>
</gene>
<dbReference type="Proteomes" id="UP000095038">
    <property type="component" value="Unassembled WGS sequence"/>
</dbReference>
<dbReference type="InParanoid" id="A0A1D2VIM7"/>
<dbReference type="GO" id="GO:0051082">
    <property type="term" value="F:unfolded protein binding"/>
    <property type="evidence" value="ECO:0007669"/>
    <property type="project" value="InterPro"/>
</dbReference>
<accession>A0A1D2VIM7</accession>
<dbReference type="OrthoDB" id="2015447at2759"/>
<evidence type="ECO:0000313" key="4">
    <source>
        <dbReference type="Proteomes" id="UP000095038"/>
    </source>
</evidence>
<dbReference type="PANTHER" id="PTHR20903">
    <property type="entry name" value="PREFOLDIN SUBUNIT 1-RELATED"/>
    <property type="match status" value="1"/>
</dbReference>
<dbReference type="FunCoup" id="A0A1D2VIM7">
    <property type="interactions" value="95"/>
</dbReference>
<keyword evidence="4" id="KW-1185">Reference proteome</keyword>
<proteinExistence type="inferred from homology"/>
<dbReference type="STRING" id="1344418.A0A1D2VIM7"/>
<dbReference type="GO" id="GO:0005737">
    <property type="term" value="C:cytoplasm"/>
    <property type="evidence" value="ECO:0007669"/>
    <property type="project" value="TreeGrafter"/>
</dbReference>
<dbReference type="GO" id="GO:0044183">
    <property type="term" value="F:protein folding chaperone"/>
    <property type="evidence" value="ECO:0007669"/>
    <property type="project" value="TreeGrafter"/>
</dbReference>
<dbReference type="InterPro" id="IPR002777">
    <property type="entry name" value="PFD_beta-like"/>
</dbReference>
<evidence type="ECO:0000256" key="1">
    <source>
        <dbReference type="ARBA" id="ARBA00008045"/>
    </source>
</evidence>
<dbReference type="Pfam" id="PF01920">
    <property type="entry name" value="Prefoldin_2"/>
    <property type="match status" value="1"/>
</dbReference>
<comment type="similarity">
    <text evidence="1">Belongs to the prefoldin subunit beta family.</text>
</comment>
<dbReference type="PANTHER" id="PTHR20903:SF0">
    <property type="entry name" value="PREFOLDIN SUBUNIT 1"/>
    <property type="match status" value="1"/>
</dbReference>
<dbReference type="GeneID" id="30968144"/>
<dbReference type="GO" id="GO:0016272">
    <property type="term" value="C:prefoldin complex"/>
    <property type="evidence" value="ECO:0007669"/>
    <property type="project" value="InterPro"/>
</dbReference>
<dbReference type="EMBL" id="KV454479">
    <property type="protein sequence ID" value="ODV61496.1"/>
    <property type="molecule type" value="Genomic_DNA"/>
</dbReference>
<dbReference type="AlphaFoldDB" id="A0A1D2VIM7"/>
<dbReference type="Gene3D" id="1.10.287.370">
    <property type="match status" value="1"/>
</dbReference>
<reference evidence="4" key="1">
    <citation type="submission" date="2016-05" db="EMBL/GenBank/DDBJ databases">
        <title>Comparative genomics of biotechnologically important yeasts.</title>
        <authorList>
            <consortium name="DOE Joint Genome Institute"/>
            <person name="Riley R."/>
            <person name="Haridas S."/>
            <person name="Wolfe K.H."/>
            <person name="Lopes M.R."/>
            <person name="Hittinger C.T."/>
            <person name="Goker M."/>
            <person name="Salamov A."/>
            <person name="Wisecaver J."/>
            <person name="Long T.M."/>
            <person name="Aerts A.L."/>
            <person name="Barry K."/>
            <person name="Choi C."/>
            <person name="Clum A."/>
            <person name="Coughlan A.Y."/>
            <person name="Deshpande S."/>
            <person name="Douglass A.P."/>
            <person name="Hanson S.J."/>
            <person name="Klenk H.-P."/>
            <person name="Labutti K."/>
            <person name="Lapidus A."/>
            <person name="Lindquist E."/>
            <person name="Lipzen A."/>
            <person name="Meier-Kolthoff J.P."/>
            <person name="Ohm R.A."/>
            <person name="Otillar R.P."/>
            <person name="Pangilinan J."/>
            <person name="Peng Y."/>
            <person name="Rokas A."/>
            <person name="Rosa C.A."/>
            <person name="Scheuner C."/>
            <person name="Sibirny A.A."/>
            <person name="Slot J.C."/>
            <person name="Stielow J.B."/>
            <person name="Sun H."/>
            <person name="Kurtzman C.P."/>
            <person name="Blackwell M."/>
            <person name="Grigoriev I.V."/>
            <person name="Jeffries T.W."/>
        </authorList>
    </citation>
    <scope>NUCLEOTIDE SEQUENCE [LARGE SCALE GENOMIC DNA]</scope>
    <source>
        <strain evidence="4">DSM 1968</strain>
    </source>
</reference>
<evidence type="ECO:0000313" key="3">
    <source>
        <dbReference type="EMBL" id="ODV61496.1"/>
    </source>
</evidence>
<dbReference type="RefSeq" id="XP_020047803.1">
    <property type="nucleotide sequence ID" value="XM_020194508.1"/>
</dbReference>
<dbReference type="InterPro" id="IPR009053">
    <property type="entry name" value="Prefoldin"/>
</dbReference>
<name>A0A1D2VIM7_9ASCO</name>
<keyword evidence="2" id="KW-0143">Chaperone</keyword>